<proteinExistence type="inferred from homology"/>
<name>A0A975WTJ0_9BURK</name>
<accession>A0A975WTJ0</accession>
<dbReference type="InterPro" id="IPR017867">
    <property type="entry name" value="Tyr_phospatase_low_mol_wt"/>
</dbReference>
<evidence type="ECO:0000256" key="2">
    <source>
        <dbReference type="ARBA" id="ARBA00022801"/>
    </source>
</evidence>
<dbReference type="AlphaFoldDB" id="A0A975WTJ0"/>
<evidence type="ECO:0000313" key="7">
    <source>
        <dbReference type="Proteomes" id="UP000256780"/>
    </source>
</evidence>
<dbReference type="InterPro" id="IPR023485">
    <property type="entry name" value="Ptyr_pPase"/>
</dbReference>
<dbReference type="SMART" id="SM00226">
    <property type="entry name" value="LMWPc"/>
    <property type="match status" value="1"/>
</dbReference>
<organism evidence="6 7">
    <name type="scientific">Cupriavidus taiwanensis</name>
    <dbReference type="NCBI Taxonomy" id="164546"/>
    <lineage>
        <taxon>Bacteria</taxon>
        <taxon>Pseudomonadati</taxon>
        <taxon>Pseudomonadota</taxon>
        <taxon>Betaproteobacteria</taxon>
        <taxon>Burkholderiales</taxon>
        <taxon>Burkholderiaceae</taxon>
        <taxon>Cupriavidus</taxon>
    </lineage>
</organism>
<comment type="caution">
    <text evidence="6">The sequence shown here is derived from an EMBL/GenBank/DDBJ whole genome shotgun (WGS) entry which is preliminary data.</text>
</comment>
<dbReference type="EMBL" id="OFSQ01000002">
    <property type="protein sequence ID" value="SOY42900.1"/>
    <property type="molecule type" value="Genomic_DNA"/>
</dbReference>
<dbReference type="PRINTS" id="PR00719">
    <property type="entry name" value="LMWPTPASE"/>
</dbReference>
<dbReference type="CDD" id="cd16343">
    <property type="entry name" value="LMWPTP"/>
    <property type="match status" value="1"/>
</dbReference>
<feature type="active site" description="Nucleophile" evidence="4">
    <location>
        <position position="10"/>
    </location>
</feature>
<dbReference type="FunFam" id="3.40.50.2300:FF:000113">
    <property type="entry name" value="Low molecular weight protein-tyrosine-phosphatase"/>
    <property type="match status" value="1"/>
</dbReference>
<dbReference type="Gene3D" id="3.40.50.2300">
    <property type="match status" value="1"/>
</dbReference>
<gene>
    <name evidence="6" type="ORF">CBM2587_A100067</name>
</gene>
<evidence type="ECO:0000259" key="5">
    <source>
        <dbReference type="SMART" id="SM00226"/>
    </source>
</evidence>
<feature type="domain" description="Phosphotyrosine protein phosphatase I" evidence="5">
    <location>
        <begin position="4"/>
        <end position="152"/>
    </location>
</feature>
<feature type="active site" evidence="4">
    <location>
        <position position="16"/>
    </location>
</feature>
<evidence type="ECO:0000256" key="3">
    <source>
        <dbReference type="ARBA" id="ARBA00022912"/>
    </source>
</evidence>
<evidence type="ECO:0000256" key="4">
    <source>
        <dbReference type="PIRSR" id="PIRSR617867-1"/>
    </source>
</evidence>
<comment type="similarity">
    <text evidence="1">Belongs to the low molecular weight phosphotyrosine protein phosphatase family.</text>
</comment>
<evidence type="ECO:0000256" key="1">
    <source>
        <dbReference type="ARBA" id="ARBA00011063"/>
    </source>
</evidence>
<keyword evidence="2 6" id="KW-0378">Hydrolase</keyword>
<dbReference type="RefSeq" id="WP_116356146.1">
    <property type="nucleotide sequence ID" value="NZ_JABTYD010000029.1"/>
</dbReference>
<dbReference type="OrthoDB" id="9784339at2"/>
<dbReference type="SUPFAM" id="SSF52788">
    <property type="entry name" value="Phosphotyrosine protein phosphatases I"/>
    <property type="match status" value="1"/>
</dbReference>
<sequence length="162" mass="17965">MKPYAILMCCMGNICRSPTAEAVLRAKLDSAGLAPLVELDSAGTHEYHLGRAPDPRTQRHALQRGYDLSALRARKVGVPDFDRFDLILAMDRENLAGLLRLRPDAGDKVRLLMSFATRHDADEVPDPYYGEGDGFERVLDYIEDACDGLVAELRQRLQPPAG</sequence>
<dbReference type="InterPro" id="IPR036196">
    <property type="entry name" value="Ptyr_pPase_sf"/>
</dbReference>
<reference evidence="6 7" key="1">
    <citation type="submission" date="2018-01" db="EMBL/GenBank/DDBJ databases">
        <authorList>
            <person name="Clerissi C."/>
        </authorList>
    </citation>
    <scope>NUCLEOTIDE SEQUENCE [LARGE SCALE GENOMIC DNA]</scope>
    <source>
        <strain evidence="6">Cupriavidus sp. LMG 19464</strain>
    </source>
</reference>
<dbReference type="Proteomes" id="UP000256780">
    <property type="component" value="Chromosome CBM2587_a"/>
</dbReference>
<dbReference type="InterPro" id="IPR052995">
    <property type="entry name" value="LMW-PTP"/>
</dbReference>
<protein>
    <recommendedName>
        <fullName evidence="5">Phosphotyrosine protein phosphatase I domain-containing protein</fullName>
    </recommendedName>
</protein>
<dbReference type="GO" id="GO:0004725">
    <property type="term" value="F:protein tyrosine phosphatase activity"/>
    <property type="evidence" value="ECO:0007669"/>
    <property type="project" value="InterPro"/>
</dbReference>
<dbReference type="PANTHER" id="PTHR47439:SF1">
    <property type="entry name" value="ACID PHOSPHATASE"/>
    <property type="match status" value="1"/>
</dbReference>
<keyword evidence="3" id="KW-0904">Protein phosphatase</keyword>
<feature type="active site" description="Proton donor" evidence="4">
    <location>
        <position position="126"/>
    </location>
</feature>
<dbReference type="Pfam" id="PF01451">
    <property type="entry name" value="LMWPc"/>
    <property type="match status" value="1"/>
</dbReference>
<evidence type="ECO:0000313" key="6">
    <source>
        <dbReference type="EMBL" id="SOY42900.1"/>
    </source>
</evidence>
<dbReference type="PANTHER" id="PTHR47439">
    <property type="entry name" value="LOW MOLECULAR WEIGHT PHOSPHOTYROSINE PROTEIN PHOSPHATASE-RELATED"/>
    <property type="match status" value="1"/>
</dbReference>